<feature type="transmembrane region" description="Helical" evidence="11">
    <location>
        <begin position="54"/>
        <end position="82"/>
    </location>
</feature>
<evidence type="ECO:0000256" key="9">
    <source>
        <dbReference type="ARBA" id="ARBA00023012"/>
    </source>
</evidence>
<keyword evidence="8 11" id="KW-1133">Transmembrane helix</keyword>
<dbReference type="Pfam" id="PF13493">
    <property type="entry name" value="DUF4118"/>
    <property type="match status" value="1"/>
</dbReference>
<keyword evidence="5" id="KW-0547">Nucleotide-binding</keyword>
<comment type="subcellular location">
    <subcellularLocation>
        <location evidence="1">Membrane</location>
        <topology evidence="1">Multi-pass membrane protein</topology>
    </subcellularLocation>
</comment>
<accession>A0A6J6GE86</accession>
<evidence type="ECO:0000256" key="3">
    <source>
        <dbReference type="ARBA" id="ARBA00022679"/>
    </source>
</evidence>
<feature type="domain" description="Sensor protein KdpD transmembrane" evidence="12">
    <location>
        <begin position="33"/>
        <end position="126"/>
    </location>
</feature>
<organism evidence="13">
    <name type="scientific">freshwater metagenome</name>
    <dbReference type="NCBI Taxonomy" id="449393"/>
    <lineage>
        <taxon>unclassified sequences</taxon>
        <taxon>metagenomes</taxon>
        <taxon>ecological metagenomes</taxon>
    </lineage>
</organism>
<evidence type="ECO:0000256" key="11">
    <source>
        <dbReference type="SAM" id="Phobius"/>
    </source>
</evidence>
<evidence type="ECO:0000313" key="13">
    <source>
        <dbReference type="EMBL" id="CAB4597394.1"/>
    </source>
</evidence>
<dbReference type="InterPro" id="IPR025201">
    <property type="entry name" value="KdpD_TM"/>
</dbReference>
<dbReference type="InterPro" id="IPR038318">
    <property type="entry name" value="KdpD_sf"/>
</dbReference>
<evidence type="ECO:0000256" key="10">
    <source>
        <dbReference type="ARBA" id="ARBA00023136"/>
    </source>
</evidence>
<dbReference type="GO" id="GO:0005524">
    <property type="term" value="F:ATP binding"/>
    <property type="evidence" value="ECO:0007669"/>
    <property type="project" value="UniProtKB-KW"/>
</dbReference>
<evidence type="ECO:0000256" key="1">
    <source>
        <dbReference type="ARBA" id="ARBA00004141"/>
    </source>
</evidence>
<dbReference type="EMBL" id="CAEZUL010000043">
    <property type="protein sequence ID" value="CAB4597394.1"/>
    <property type="molecule type" value="Genomic_DNA"/>
</dbReference>
<evidence type="ECO:0000256" key="4">
    <source>
        <dbReference type="ARBA" id="ARBA00022692"/>
    </source>
</evidence>
<protein>
    <submittedName>
        <fullName evidence="13">Unannotated protein</fullName>
    </submittedName>
</protein>
<keyword evidence="9" id="KW-0902">Two-component regulatory system</keyword>
<proteinExistence type="predicted"/>
<evidence type="ECO:0000256" key="6">
    <source>
        <dbReference type="ARBA" id="ARBA00022777"/>
    </source>
</evidence>
<dbReference type="GO" id="GO:0016301">
    <property type="term" value="F:kinase activity"/>
    <property type="evidence" value="ECO:0007669"/>
    <property type="project" value="UniProtKB-KW"/>
</dbReference>
<keyword evidence="6" id="KW-0418">Kinase</keyword>
<evidence type="ECO:0000256" key="7">
    <source>
        <dbReference type="ARBA" id="ARBA00022840"/>
    </source>
</evidence>
<dbReference type="GO" id="GO:0016020">
    <property type="term" value="C:membrane"/>
    <property type="evidence" value="ECO:0007669"/>
    <property type="project" value="UniProtKB-SubCell"/>
</dbReference>
<keyword evidence="4 11" id="KW-0812">Transmembrane</keyword>
<feature type="transmembrane region" description="Helical" evidence="11">
    <location>
        <begin position="102"/>
        <end position="121"/>
    </location>
</feature>
<keyword evidence="2" id="KW-0597">Phosphoprotein</keyword>
<dbReference type="Gene3D" id="1.20.120.620">
    <property type="entry name" value="Backbone structure of the membrane domain of e. Coli histidine kinase receptor kdpd"/>
    <property type="match status" value="1"/>
</dbReference>
<keyword evidence="3" id="KW-0808">Transferase</keyword>
<keyword evidence="10 11" id="KW-0472">Membrane</keyword>
<keyword evidence="7" id="KW-0067">ATP-binding</keyword>
<feature type="transmembrane region" description="Helical" evidence="11">
    <location>
        <begin position="25"/>
        <end position="42"/>
    </location>
</feature>
<evidence type="ECO:0000256" key="2">
    <source>
        <dbReference type="ARBA" id="ARBA00022553"/>
    </source>
</evidence>
<evidence type="ECO:0000256" key="8">
    <source>
        <dbReference type="ARBA" id="ARBA00022989"/>
    </source>
</evidence>
<evidence type="ECO:0000259" key="12">
    <source>
        <dbReference type="Pfam" id="PF13493"/>
    </source>
</evidence>
<evidence type="ECO:0000256" key="5">
    <source>
        <dbReference type="ARBA" id="ARBA00022741"/>
    </source>
</evidence>
<name>A0A6J6GE86_9ZZZZ</name>
<reference evidence="13" key="1">
    <citation type="submission" date="2020-05" db="EMBL/GenBank/DDBJ databases">
        <authorList>
            <person name="Chiriac C."/>
            <person name="Salcher M."/>
            <person name="Ghai R."/>
            <person name="Kavagutti S V."/>
        </authorList>
    </citation>
    <scope>NUCLEOTIDE SEQUENCE</scope>
</reference>
<gene>
    <name evidence="13" type="ORF">UFOPK1808_00530</name>
</gene>
<dbReference type="GO" id="GO:0000160">
    <property type="term" value="P:phosphorelay signal transduction system"/>
    <property type="evidence" value="ECO:0007669"/>
    <property type="project" value="UniProtKB-KW"/>
</dbReference>
<dbReference type="AlphaFoldDB" id="A0A6J6GE86"/>
<sequence>MGGIPRETIVSMDDRITRTWTLHRLTLWLGPPFIFAIAKITAQQSDGLSIANVALILAITTAAIGAANPLAGILSSLTAGAFLNYFHTEPVNSFRMSSSSDILMISLFLVLGLCVSTITSLRMRHHLLAINRDSMRSRQQQSLAALSPSQSATEFWQSSIDRIDPNLSFLEISCINTPREPIPTIARHKSASAGSPTVVIPECGAVVEFLDPRISQVLVIKPRQGFAPLEVSRAVIFALSSDVELSLQGTIEE</sequence>